<dbReference type="SUPFAM" id="SSF53098">
    <property type="entry name" value="Ribonuclease H-like"/>
    <property type="match status" value="1"/>
</dbReference>
<dbReference type="InterPro" id="IPR036397">
    <property type="entry name" value="RNaseH_sf"/>
</dbReference>
<dbReference type="InterPro" id="IPR050951">
    <property type="entry name" value="Retrovirus_Pol_polyprotein"/>
</dbReference>
<gene>
    <name evidence="3" type="ORF">O181_017396</name>
</gene>
<dbReference type="Gene3D" id="3.30.420.10">
    <property type="entry name" value="Ribonuclease H-like superfamily/Ribonuclease H"/>
    <property type="match status" value="1"/>
</dbReference>
<protein>
    <recommendedName>
        <fullName evidence="2">Integrase catalytic domain-containing protein</fullName>
    </recommendedName>
</protein>
<name>A0A9Q3C7I1_9BASI</name>
<dbReference type="Proteomes" id="UP000765509">
    <property type="component" value="Unassembled WGS sequence"/>
</dbReference>
<dbReference type="GO" id="GO:0003723">
    <property type="term" value="F:RNA binding"/>
    <property type="evidence" value="ECO:0007669"/>
    <property type="project" value="UniProtKB-KW"/>
</dbReference>
<dbReference type="GO" id="GO:0005634">
    <property type="term" value="C:nucleus"/>
    <property type="evidence" value="ECO:0007669"/>
    <property type="project" value="UniProtKB-ARBA"/>
</dbReference>
<proteinExistence type="predicted"/>
<dbReference type="PANTHER" id="PTHR37984:SF5">
    <property type="entry name" value="PROTEIN NYNRIN-LIKE"/>
    <property type="match status" value="1"/>
</dbReference>
<evidence type="ECO:0000313" key="3">
    <source>
        <dbReference type="EMBL" id="MBW0477681.1"/>
    </source>
</evidence>
<organism evidence="3 4">
    <name type="scientific">Austropuccinia psidii MF-1</name>
    <dbReference type="NCBI Taxonomy" id="1389203"/>
    <lineage>
        <taxon>Eukaryota</taxon>
        <taxon>Fungi</taxon>
        <taxon>Dikarya</taxon>
        <taxon>Basidiomycota</taxon>
        <taxon>Pucciniomycotina</taxon>
        <taxon>Pucciniomycetes</taxon>
        <taxon>Pucciniales</taxon>
        <taxon>Sphaerophragmiaceae</taxon>
        <taxon>Austropuccinia</taxon>
    </lineage>
</organism>
<accession>A0A9Q3C7I1</accession>
<dbReference type="GO" id="GO:0015074">
    <property type="term" value="P:DNA integration"/>
    <property type="evidence" value="ECO:0007669"/>
    <property type="project" value="InterPro"/>
</dbReference>
<reference evidence="3" key="1">
    <citation type="submission" date="2021-03" db="EMBL/GenBank/DDBJ databases">
        <title>Draft genome sequence of rust myrtle Austropuccinia psidii MF-1, a brazilian biotype.</title>
        <authorList>
            <person name="Quecine M.C."/>
            <person name="Pachon D.M.R."/>
            <person name="Bonatelli M.L."/>
            <person name="Correr F.H."/>
            <person name="Franceschini L.M."/>
            <person name="Leite T.F."/>
            <person name="Margarido G.R.A."/>
            <person name="Almeida C.A."/>
            <person name="Ferrarezi J.A."/>
            <person name="Labate C.A."/>
        </authorList>
    </citation>
    <scope>NUCLEOTIDE SEQUENCE</scope>
    <source>
        <strain evidence="3">MF-1</strain>
    </source>
</reference>
<dbReference type="PROSITE" id="PS50994">
    <property type="entry name" value="INTEGRASE"/>
    <property type="match status" value="1"/>
</dbReference>
<dbReference type="PANTHER" id="PTHR37984">
    <property type="entry name" value="PROTEIN CBG26694"/>
    <property type="match status" value="1"/>
</dbReference>
<keyword evidence="4" id="KW-1185">Reference proteome</keyword>
<comment type="caution">
    <text evidence="3">The sequence shown here is derived from an EMBL/GenBank/DDBJ whole genome shotgun (WGS) entry which is preliminary data.</text>
</comment>
<dbReference type="EMBL" id="AVOT02004894">
    <property type="protein sequence ID" value="MBW0477681.1"/>
    <property type="molecule type" value="Genomic_DNA"/>
</dbReference>
<evidence type="ECO:0000259" key="2">
    <source>
        <dbReference type="PROSITE" id="PS50994"/>
    </source>
</evidence>
<evidence type="ECO:0000256" key="1">
    <source>
        <dbReference type="ARBA" id="ARBA00022884"/>
    </source>
</evidence>
<evidence type="ECO:0000313" key="4">
    <source>
        <dbReference type="Proteomes" id="UP000765509"/>
    </source>
</evidence>
<dbReference type="InterPro" id="IPR001584">
    <property type="entry name" value="Integrase_cat-core"/>
</dbReference>
<dbReference type="InterPro" id="IPR012337">
    <property type="entry name" value="RNaseH-like_sf"/>
</dbReference>
<dbReference type="AlphaFoldDB" id="A0A9Q3C7I1"/>
<keyword evidence="1" id="KW-0694">RNA-binding</keyword>
<sequence length="122" mass="14081">MIKIQEPSRPGGIVNMDWVTVLPPGVNRSYNSYLVIFDRFSKTPIFFSCHKYDTSLLILNKVGSFTCILANIFSDRDPKFTPALWRNFHQLFGTKLSFSTAYHPKTDGLAERIIQTLEDMFR</sequence>
<feature type="domain" description="Integrase catalytic" evidence="2">
    <location>
        <begin position="6"/>
        <end position="122"/>
    </location>
</feature>